<dbReference type="AlphaFoldDB" id="A0A3S5AGC6"/>
<evidence type="ECO:0000313" key="1">
    <source>
        <dbReference type="EMBL" id="VEL28552.1"/>
    </source>
</evidence>
<gene>
    <name evidence="1" type="ORF">PXEA_LOCUS21992</name>
</gene>
<reference evidence="1" key="1">
    <citation type="submission" date="2018-11" db="EMBL/GenBank/DDBJ databases">
        <authorList>
            <consortium name="Pathogen Informatics"/>
        </authorList>
    </citation>
    <scope>NUCLEOTIDE SEQUENCE</scope>
</reference>
<protein>
    <submittedName>
        <fullName evidence="1">Uncharacterized protein</fullName>
    </submittedName>
</protein>
<keyword evidence="2" id="KW-1185">Reference proteome</keyword>
<sequence length="107" mass="11642">MLKGPALSHIEASCPCLHTCIIEVPLNIPLLRTYGSHVSETSSLEVSLLGDDLFTEKQVSTGSDEPTKEYVKAEQDSQLPSTVAADSIVDVYRVKYMPSKVGKSFGR</sequence>
<dbReference type="Proteomes" id="UP000784294">
    <property type="component" value="Unassembled WGS sequence"/>
</dbReference>
<proteinExistence type="predicted"/>
<dbReference type="EMBL" id="CAAALY010095897">
    <property type="protein sequence ID" value="VEL28552.1"/>
    <property type="molecule type" value="Genomic_DNA"/>
</dbReference>
<evidence type="ECO:0000313" key="2">
    <source>
        <dbReference type="Proteomes" id="UP000784294"/>
    </source>
</evidence>
<organism evidence="1 2">
    <name type="scientific">Protopolystoma xenopodis</name>
    <dbReference type="NCBI Taxonomy" id="117903"/>
    <lineage>
        <taxon>Eukaryota</taxon>
        <taxon>Metazoa</taxon>
        <taxon>Spiralia</taxon>
        <taxon>Lophotrochozoa</taxon>
        <taxon>Platyhelminthes</taxon>
        <taxon>Monogenea</taxon>
        <taxon>Polyopisthocotylea</taxon>
        <taxon>Polystomatidea</taxon>
        <taxon>Polystomatidae</taxon>
        <taxon>Protopolystoma</taxon>
    </lineage>
</organism>
<name>A0A3S5AGC6_9PLAT</name>
<accession>A0A3S5AGC6</accession>
<comment type="caution">
    <text evidence="1">The sequence shown here is derived from an EMBL/GenBank/DDBJ whole genome shotgun (WGS) entry which is preliminary data.</text>
</comment>